<evidence type="ECO:0000313" key="2">
    <source>
        <dbReference type="Proteomes" id="UP000054937"/>
    </source>
</evidence>
<sequence>MHQQNKYSSQNNNPEVIRQQQQNQINLYQSKVQQFQISKIQEQYQAENAQKISQLNHIKQKQLSELAQNFMVNQSLSSDVIGGADRDEFVVEINKQIVRLVIFYTFPEVKPRIYLLNKQSHKFVDTNTWEIIYSTFYPWNQQSSNLKNLFTKIKEIFQNDPPKNDPISQEMDNIKNICCEDQQYQSLLQCDLGRIFKGLGPDDWRRMSSNNYHNFDEYLIKTDEYKNLVDFVLQLMQANQVYSQTMIDQYQEILQKRENIYQLAQYCDIKKGELLKTFQNCQSIKERFQKTNILSFLEQQIHSLEDEEAEQEQQYNIQEYFQRRKKLHKFKILKQKLESDM</sequence>
<comment type="caution">
    <text evidence="1">The sequence shown here is derived from an EMBL/GenBank/DDBJ whole genome shotgun (WGS) entry which is preliminary data.</text>
</comment>
<dbReference type="Proteomes" id="UP000054937">
    <property type="component" value="Unassembled WGS sequence"/>
</dbReference>
<dbReference type="OrthoDB" id="10260857at2759"/>
<dbReference type="OMA" id="RECKEVQ"/>
<dbReference type="AlphaFoldDB" id="A0A0V0QSX4"/>
<dbReference type="EMBL" id="LDAU01000107">
    <property type="protein sequence ID" value="KRX05465.1"/>
    <property type="molecule type" value="Genomic_DNA"/>
</dbReference>
<proteinExistence type="predicted"/>
<name>A0A0V0QSX4_PSEPJ</name>
<dbReference type="InParanoid" id="A0A0V0QSX4"/>
<dbReference type="CDD" id="cd11685">
    <property type="entry name" value="UEV_TSG101-like"/>
    <property type="match status" value="1"/>
</dbReference>
<reference evidence="1 2" key="1">
    <citation type="journal article" date="2015" name="Sci. Rep.">
        <title>Genome of the facultative scuticociliatosis pathogen Pseudocohnilembus persalinus provides insight into its virulence through horizontal gene transfer.</title>
        <authorList>
            <person name="Xiong J."/>
            <person name="Wang G."/>
            <person name="Cheng J."/>
            <person name="Tian M."/>
            <person name="Pan X."/>
            <person name="Warren A."/>
            <person name="Jiang C."/>
            <person name="Yuan D."/>
            <person name="Miao W."/>
        </authorList>
    </citation>
    <scope>NUCLEOTIDE SEQUENCE [LARGE SCALE GENOMIC DNA]</scope>
    <source>
        <strain evidence="1">36N120E</strain>
    </source>
</reference>
<keyword evidence="2" id="KW-1185">Reference proteome</keyword>
<gene>
    <name evidence="1" type="ORF">PPERSA_04502</name>
</gene>
<evidence type="ECO:0000313" key="1">
    <source>
        <dbReference type="EMBL" id="KRX05465.1"/>
    </source>
</evidence>
<organism evidence="1 2">
    <name type="scientific">Pseudocohnilembus persalinus</name>
    <name type="common">Ciliate</name>
    <dbReference type="NCBI Taxonomy" id="266149"/>
    <lineage>
        <taxon>Eukaryota</taxon>
        <taxon>Sar</taxon>
        <taxon>Alveolata</taxon>
        <taxon>Ciliophora</taxon>
        <taxon>Intramacronucleata</taxon>
        <taxon>Oligohymenophorea</taxon>
        <taxon>Scuticociliatia</taxon>
        <taxon>Philasterida</taxon>
        <taxon>Pseudocohnilembidae</taxon>
        <taxon>Pseudocohnilembus</taxon>
    </lineage>
</organism>
<accession>A0A0V0QSX4</accession>
<protein>
    <submittedName>
        <fullName evidence="1">Uncharacterized protein</fullName>
    </submittedName>
</protein>